<comment type="subcellular location">
    <subcellularLocation>
        <location evidence="10">Cytoplasm</location>
    </subcellularLocation>
</comment>
<evidence type="ECO:0000256" key="4">
    <source>
        <dbReference type="ARBA" id="ARBA00022730"/>
    </source>
</evidence>
<evidence type="ECO:0000313" key="14">
    <source>
        <dbReference type="Proteomes" id="UP000051733"/>
    </source>
</evidence>
<dbReference type="Gene3D" id="1.10.40.50">
    <property type="entry name" value="Probable gtpase engc, domain 3"/>
    <property type="match status" value="1"/>
</dbReference>
<dbReference type="PANTHER" id="PTHR32120">
    <property type="entry name" value="SMALL RIBOSOMAL SUBUNIT BIOGENESIS GTPASE RSGA"/>
    <property type="match status" value="1"/>
</dbReference>
<comment type="subunit">
    <text evidence="10">Monomer. Associates with 30S ribosomal subunit, binds 16S rRNA.</text>
</comment>
<dbReference type="SUPFAM" id="SSF52540">
    <property type="entry name" value="P-loop containing nucleoside triphosphate hydrolases"/>
    <property type="match status" value="1"/>
</dbReference>
<dbReference type="NCBIfam" id="TIGR00157">
    <property type="entry name" value="ribosome small subunit-dependent GTPase A"/>
    <property type="match status" value="1"/>
</dbReference>
<keyword evidence="2 10" id="KW-0690">Ribosome biogenesis</keyword>
<evidence type="ECO:0000256" key="2">
    <source>
        <dbReference type="ARBA" id="ARBA00022517"/>
    </source>
</evidence>
<dbReference type="GO" id="GO:0005737">
    <property type="term" value="C:cytoplasm"/>
    <property type="evidence" value="ECO:0007669"/>
    <property type="project" value="UniProtKB-SubCell"/>
</dbReference>
<feature type="binding site" evidence="10">
    <location>
        <position position="256"/>
    </location>
    <ligand>
        <name>Zn(2+)</name>
        <dbReference type="ChEBI" id="CHEBI:29105"/>
    </ligand>
</feature>
<comment type="caution">
    <text evidence="13">The sequence shown here is derived from an EMBL/GenBank/DDBJ whole genome shotgun (WGS) entry which is preliminary data.</text>
</comment>
<keyword evidence="5 10" id="KW-0547">Nucleotide-binding</keyword>
<evidence type="ECO:0000256" key="1">
    <source>
        <dbReference type="ARBA" id="ARBA00022490"/>
    </source>
</evidence>
<comment type="cofactor">
    <cofactor evidence="10">
        <name>Zn(2+)</name>
        <dbReference type="ChEBI" id="CHEBI:29105"/>
    </cofactor>
    <text evidence="10">Binds 1 zinc ion per subunit.</text>
</comment>
<reference evidence="13 14" key="1">
    <citation type="journal article" date="2015" name="Genome Announc.">
        <title>Expanding the biotechnology potential of lactobacilli through comparative genomics of 213 strains and associated genera.</title>
        <authorList>
            <person name="Sun Z."/>
            <person name="Harris H.M."/>
            <person name="McCann A."/>
            <person name="Guo C."/>
            <person name="Argimon S."/>
            <person name="Zhang W."/>
            <person name="Yang X."/>
            <person name="Jeffery I.B."/>
            <person name="Cooney J.C."/>
            <person name="Kagawa T.F."/>
            <person name="Liu W."/>
            <person name="Song Y."/>
            <person name="Salvetti E."/>
            <person name="Wrobel A."/>
            <person name="Rasinkangas P."/>
            <person name="Parkhill J."/>
            <person name="Rea M.C."/>
            <person name="O'Sullivan O."/>
            <person name="Ritari J."/>
            <person name="Douillard F.P."/>
            <person name="Paul Ross R."/>
            <person name="Yang R."/>
            <person name="Briner A.E."/>
            <person name="Felis G.E."/>
            <person name="de Vos W.M."/>
            <person name="Barrangou R."/>
            <person name="Klaenhammer T.R."/>
            <person name="Caufield P.W."/>
            <person name="Cui Y."/>
            <person name="Zhang H."/>
            <person name="O'Toole P.W."/>
        </authorList>
    </citation>
    <scope>NUCLEOTIDE SEQUENCE [LARGE SCALE GENOMIC DNA]</scope>
    <source>
        <strain evidence="13 14">DSM 20634</strain>
    </source>
</reference>
<dbReference type="GO" id="GO:0042274">
    <property type="term" value="P:ribosomal small subunit biogenesis"/>
    <property type="evidence" value="ECO:0007669"/>
    <property type="project" value="UniProtKB-UniRule"/>
</dbReference>
<evidence type="ECO:0000256" key="7">
    <source>
        <dbReference type="ARBA" id="ARBA00022833"/>
    </source>
</evidence>
<dbReference type="PROSITE" id="PS50936">
    <property type="entry name" value="ENGC_GTPASE"/>
    <property type="match status" value="1"/>
</dbReference>
<evidence type="ECO:0000256" key="10">
    <source>
        <dbReference type="HAMAP-Rule" id="MF_01820"/>
    </source>
</evidence>
<feature type="binding site" evidence="10">
    <location>
        <position position="264"/>
    </location>
    <ligand>
        <name>Zn(2+)</name>
        <dbReference type="ChEBI" id="CHEBI:29105"/>
    </ligand>
</feature>
<protein>
    <recommendedName>
        <fullName evidence="10">Small ribosomal subunit biogenesis GTPase RsgA</fullName>
        <ecNumber evidence="10">3.6.1.-</ecNumber>
    </recommendedName>
</protein>
<dbReference type="PANTHER" id="PTHR32120:SF11">
    <property type="entry name" value="SMALL RIBOSOMAL SUBUNIT BIOGENESIS GTPASE RSGA 1, MITOCHONDRIAL-RELATED"/>
    <property type="match status" value="1"/>
</dbReference>
<evidence type="ECO:0000256" key="6">
    <source>
        <dbReference type="ARBA" id="ARBA00022801"/>
    </source>
</evidence>
<evidence type="ECO:0000313" key="13">
    <source>
        <dbReference type="EMBL" id="KRM62626.1"/>
    </source>
</evidence>
<dbReference type="SUPFAM" id="SSF50249">
    <property type="entry name" value="Nucleic acid-binding proteins"/>
    <property type="match status" value="1"/>
</dbReference>
<keyword evidence="9 10" id="KW-0342">GTP-binding</keyword>
<feature type="binding site" evidence="10">
    <location>
        <position position="258"/>
    </location>
    <ligand>
        <name>Zn(2+)</name>
        <dbReference type="ChEBI" id="CHEBI:29105"/>
    </ligand>
</feature>
<dbReference type="AlphaFoldDB" id="A0A0R2A849"/>
<evidence type="ECO:0000259" key="12">
    <source>
        <dbReference type="PROSITE" id="PS51721"/>
    </source>
</evidence>
<keyword evidence="14" id="KW-1185">Reference proteome</keyword>
<dbReference type="InterPro" id="IPR031944">
    <property type="entry name" value="RsgA_N"/>
</dbReference>
<keyword evidence="8 10" id="KW-0694">RNA-binding</keyword>
<dbReference type="GO" id="GO:0005525">
    <property type="term" value="F:GTP binding"/>
    <property type="evidence" value="ECO:0007669"/>
    <property type="project" value="UniProtKB-UniRule"/>
</dbReference>
<feature type="domain" description="CP-type G" evidence="12">
    <location>
        <begin position="65"/>
        <end position="227"/>
    </location>
</feature>
<dbReference type="InterPro" id="IPR027417">
    <property type="entry name" value="P-loop_NTPase"/>
</dbReference>
<dbReference type="Gene3D" id="3.40.50.300">
    <property type="entry name" value="P-loop containing nucleotide triphosphate hydrolases"/>
    <property type="match status" value="1"/>
</dbReference>
<dbReference type="PROSITE" id="PS51721">
    <property type="entry name" value="G_CP"/>
    <property type="match status" value="1"/>
</dbReference>
<comment type="function">
    <text evidence="10">One of several proteins that assist in the late maturation steps of the functional core of the 30S ribosomal subunit. Helps release RbfA from mature subunits. May play a role in the assembly of ribosomal proteins into the subunit. Circularly permuted GTPase that catalyzes slow GTP hydrolysis, GTPase activity is stimulated by the 30S ribosomal subunit.</text>
</comment>
<feature type="binding site" evidence="10">
    <location>
        <begin position="170"/>
        <end position="178"/>
    </location>
    <ligand>
        <name>GTP</name>
        <dbReference type="ChEBI" id="CHEBI:37565"/>
    </ligand>
</feature>
<dbReference type="InterPro" id="IPR030378">
    <property type="entry name" value="G_CP_dom"/>
</dbReference>
<evidence type="ECO:0000256" key="8">
    <source>
        <dbReference type="ARBA" id="ARBA00022884"/>
    </source>
</evidence>
<dbReference type="PATRIC" id="fig|1423813.3.peg.2243"/>
<comment type="similarity">
    <text evidence="10">Belongs to the TRAFAC class YlqF/YawG GTPase family. RsgA subfamily.</text>
</comment>
<dbReference type="RefSeq" id="WP_057777312.1">
    <property type="nucleotide sequence ID" value="NZ_AYYY01000005.1"/>
</dbReference>
<feature type="binding site" evidence="10">
    <location>
        <begin position="114"/>
        <end position="117"/>
    </location>
    <ligand>
        <name>GTP</name>
        <dbReference type="ChEBI" id="CHEBI:37565"/>
    </ligand>
</feature>
<dbReference type="Pfam" id="PF16745">
    <property type="entry name" value="RsgA_N"/>
    <property type="match status" value="1"/>
</dbReference>
<sequence>MKKGIIQQSLSGFYDVLDDTEHTIYRTRARGNFRAKKIKPMVGDHVDFQSDNQREGYLLKVHERENQLVRPPIANVDIAVVVTAVKEPEFSSNLLDRQLVALEAQNVTPIIYFSKTDLLDPSAASTFNETIVTGYRTIGYHVIFHQPAFNEQVKTELLSLLTGKISVVMGQTGAGKSTLLNQLSPELQLATGEISQALQRGKHTTRKVSLLNINGSLIADTPGFSSYEAFEMTINELPQYFPEMLQLSAECRFRGCLHIKEPSCAVKKAVTDGRIMNSRYENYLMFHDLIANQKPKYNKEK</sequence>
<dbReference type="EC" id="3.6.1.-" evidence="10"/>
<dbReference type="Pfam" id="PF03193">
    <property type="entry name" value="RsgA_GTPase"/>
    <property type="match status" value="1"/>
</dbReference>
<dbReference type="Gene3D" id="2.40.50.140">
    <property type="entry name" value="Nucleic acid-binding proteins"/>
    <property type="match status" value="1"/>
</dbReference>
<keyword evidence="7 10" id="KW-0862">Zinc</keyword>
<dbReference type="InterPro" id="IPR004881">
    <property type="entry name" value="Ribosome_biogen_GTPase_RsgA"/>
</dbReference>
<name>A0A0R2A849_9LACO</name>
<dbReference type="CDD" id="cd04466">
    <property type="entry name" value="S1_YloQ_GTPase"/>
    <property type="match status" value="1"/>
</dbReference>
<feature type="binding site" evidence="10">
    <location>
        <position position="251"/>
    </location>
    <ligand>
        <name>Zn(2+)</name>
        <dbReference type="ChEBI" id="CHEBI:29105"/>
    </ligand>
</feature>
<evidence type="ECO:0000256" key="5">
    <source>
        <dbReference type="ARBA" id="ARBA00022741"/>
    </source>
</evidence>
<feature type="domain" description="EngC GTPase" evidence="11">
    <location>
        <begin position="74"/>
        <end position="225"/>
    </location>
</feature>
<dbReference type="HAMAP" id="MF_01820">
    <property type="entry name" value="GTPase_RsgA"/>
    <property type="match status" value="1"/>
</dbReference>
<keyword evidence="3 10" id="KW-0479">Metal-binding</keyword>
<dbReference type="InterPro" id="IPR012340">
    <property type="entry name" value="NA-bd_OB-fold"/>
</dbReference>
<evidence type="ECO:0000259" key="11">
    <source>
        <dbReference type="PROSITE" id="PS50936"/>
    </source>
</evidence>
<dbReference type="Proteomes" id="UP000051733">
    <property type="component" value="Unassembled WGS sequence"/>
</dbReference>
<keyword evidence="4 10" id="KW-0699">rRNA-binding</keyword>
<dbReference type="GO" id="GO:0003924">
    <property type="term" value="F:GTPase activity"/>
    <property type="evidence" value="ECO:0007669"/>
    <property type="project" value="UniProtKB-UniRule"/>
</dbReference>
<organism evidence="13 14">
    <name type="scientific">Paucilactobacillus vaccinostercus DSM 20634</name>
    <dbReference type="NCBI Taxonomy" id="1423813"/>
    <lineage>
        <taxon>Bacteria</taxon>
        <taxon>Bacillati</taxon>
        <taxon>Bacillota</taxon>
        <taxon>Bacilli</taxon>
        <taxon>Lactobacillales</taxon>
        <taxon>Lactobacillaceae</taxon>
        <taxon>Paucilactobacillus</taxon>
    </lineage>
</organism>
<keyword evidence="6 10" id="KW-0378">Hydrolase</keyword>
<dbReference type="CDD" id="cd01854">
    <property type="entry name" value="YjeQ_EngC"/>
    <property type="match status" value="1"/>
</dbReference>
<dbReference type="GO" id="GO:0046872">
    <property type="term" value="F:metal ion binding"/>
    <property type="evidence" value="ECO:0007669"/>
    <property type="project" value="UniProtKB-KW"/>
</dbReference>
<accession>A0A0R2A849</accession>
<dbReference type="EMBL" id="AYYY01000005">
    <property type="protein sequence ID" value="KRM62626.1"/>
    <property type="molecule type" value="Genomic_DNA"/>
</dbReference>
<keyword evidence="1 10" id="KW-0963">Cytoplasm</keyword>
<gene>
    <name evidence="10" type="primary">rsgA</name>
    <name evidence="13" type="ORF">FC26_GL002203</name>
</gene>
<dbReference type="OrthoDB" id="9809485at2"/>
<evidence type="ECO:0000256" key="9">
    <source>
        <dbReference type="ARBA" id="ARBA00023134"/>
    </source>
</evidence>
<proteinExistence type="inferred from homology"/>
<dbReference type="STRING" id="1423813.FC26_GL002203"/>
<dbReference type="InterPro" id="IPR010914">
    <property type="entry name" value="RsgA_GTPase_dom"/>
</dbReference>
<dbReference type="GO" id="GO:0019843">
    <property type="term" value="F:rRNA binding"/>
    <property type="evidence" value="ECO:0007669"/>
    <property type="project" value="UniProtKB-KW"/>
</dbReference>
<evidence type="ECO:0000256" key="3">
    <source>
        <dbReference type="ARBA" id="ARBA00022723"/>
    </source>
</evidence>